<gene>
    <name evidence="2" type="ORF">KUTeg_009235</name>
</gene>
<proteinExistence type="predicted"/>
<evidence type="ECO:0000313" key="3">
    <source>
        <dbReference type="Proteomes" id="UP001217089"/>
    </source>
</evidence>
<dbReference type="EMBL" id="JARBDR010000404">
    <property type="protein sequence ID" value="KAJ8313213.1"/>
    <property type="molecule type" value="Genomic_DNA"/>
</dbReference>
<name>A0ABQ9FC10_TEGGR</name>
<dbReference type="InterPro" id="IPR009057">
    <property type="entry name" value="Homeodomain-like_sf"/>
</dbReference>
<feature type="domain" description="HTH psq-type" evidence="1">
    <location>
        <begin position="28"/>
        <end position="65"/>
    </location>
</feature>
<evidence type="ECO:0000259" key="1">
    <source>
        <dbReference type="Pfam" id="PF05225"/>
    </source>
</evidence>
<sequence>MNKPKLCFSLSKESIQFFITEDMKSWLEESMSSAVVEVKGGMSIRKAAKKYSVPKSSLADRVTGKVAEGARWGRRPAFSFNDEKQLIEVSDKRAEMGIGFTKKTFFSFCWRISQSKRNNIQTWIAF</sequence>
<accession>A0ABQ9FC10</accession>
<protein>
    <recommendedName>
        <fullName evidence="1">HTH psq-type domain-containing protein</fullName>
    </recommendedName>
</protein>
<dbReference type="Gene3D" id="1.10.10.60">
    <property type="entry name" value="Homeodomain-like"/>
    <property type="match status" value="1"/>
</dbReference>
<evidence type="ECO:0000313" key="2">
    <source>
        <dbReference type="EMBL" id="KAJ8313213.1"/>
    </source>
</evidence>
<dbReference type="Proteomes" id="UP001217089">
    <property type="component" value="Unassembled WGS sequence"/>
</dbReference>
<dbReference type="InterPro" id="IPR007889">
    <property type="entry name" value="HTH_Psq"/>
</dbReference>
<dbReference type="SUPFAM" id="SSF46689">
    <property type="entry name" value="Homeodomain-like"/>
    <property type="match status" value="1"/>
</dbReference>
<keyword evidence="3" id="KW-1185">Reference proteome</keyword>
<dbReference type="Pfam" id="PF05225">
    <property type="entry name" value="HTH_psq"/>
    <property type="match status" value="1"/>
</dbReference>
<comment type="caution">
    <text evidence="2">The sequence shown here is derived from an EMBL/GenBank/DDBJ whole genome shotgun (WGS) entry which is preliminary data.</text>
</comment>
<reference evidence="2 3" key="1">
    <citation type="submission" date="2022-12" db="EMBL/GenBank/DDBJ databases">
        <title>Chromosome-level genome of Tegillarca granosa.</title>
        <authorList>
            <person name="Kim J."/>
        </authorList>
    </citation>
    <scope>NUCLEOTIDE SEQUENCE [LARGE SCALE GENOMIC DNA]</scope>
    <source>
        <strain evidence="2">Teg-2019</strain>
        <tissue evidence="2">Adductor muscle</tissue>
    </source>
</reference>
<organism evidence="2 3">
    <name type="scientific">Tegillarca granosa</name>
    <name type="common">Malaysian cockle</name>
    <name type="synonym">Anadara granosa</name>
    <dbReference type="NCBI Taxonomy" id="220873"/>
    <lineage>
        <taxon>Eukaryota</taxon>
        <taxon>Metazoa</taxon>
        <taxon>Spiralia</taxon>
        <taxon>Lophotrochozoa</taxon>
        <taxon>Mollusca</taxon>
        <taxon>Bivalvia</taxon>
        <taxon>Autobranchia</taxon>
        <taxon>Pteriomorphia</taxon>
        <taxon>Arcoida</taxon>
        <taxon>Arcoidea</taxon>
        <taxon>Arcidae</taxon>
        <taxon>Tegillarca</taxon>
    </lineage>
</organism>